<dbReference type="InterPro" id="IPR018698">
    <property type="entry name" value="VWA-like_dom"/>
</dbReference>
<dbReference type="KEGG" id="acip:CBP36_19555"/>
<feature type="compositionally biased region" description="Polar residues" evidence="1">
    <location>
        <begin position="406"/>
        <end position="415"/>
    </location>
</feature>
<accession>A0A240UJ71</accession>
<dbReference type="Gene3D" id="3.40.50.410">
    <property type="entry name" value="von Willebrand factor, type A domain"/>
    <property type="match status" value="1"/>
</dbReference>
<dbReference type="OrthoDB" id="8479681at2"/>
<feature type="domain" description="VWA-like" evidence="2">
    <location>
        <begin position="570"/>
        <end position="653"/>
    </location>
</feature>
<dbReference type="InterPro" id="IPR036465">
    <property type="entry name" value="vWFA_dom_sf"/>
</dbReference>
<evidence type="ECO:0000313" key="3">
    <source>
        <dbReference type="EMBL" id="ART61165.1"/>
    </source>
</evidence>
<organism evidence="3 4">
    <name type="scientific">Acidovorax carolinensis</name>
    <dbReference type="NCBI Taxonomy" id="553814"/>
    <lineage>
        <taxon>Bacteria</taxon>
        <taxon>Pseudomonadati</taxon>
        <taxon>Pseudomonadota</taxon>
        <taxon>Betaproteobacteria</taxon>
        <taxon>Burkholderiales</taxon>
        <taxon>Comamonadaceae</taxon>
        <taxon>Acidovorax</taxon>
    </lineage>
</organism>
<dbReference type="SUPFAM" id="SSF53300">
    <property type="entry name" value="vWA-like"/>
    <property type="match status" value="1"/>
</dbReference>
<protein>
    <recommendedName>
        <fullName evidence="2">VWA-like domain-containing protein</fullName>
    </recommendedName>
</protein>
<sequence>MSSNPSGATQHLTDKGMEAALGIGRNGKRLNTNAADLQDAILDVRDEFLEVRTTVINNVRHDFLRNGLLAEIVSRTPILVYDLPELKQIVDTAFVDRSGKMYFCDTFLRTLLAEHEAGLDSLNFLIRHEADHLRRLHLTRMQDINPQIANIAQDVRINIDITKAAAADRFEDERGRAPSDSELKDAARAYLVLHADSIIASGQAMTYEDYIKYDGLSEEAIAAILLKDWKDPPPIPNREVSFERIMEGAAQEADGVKGILLSAVPLAAPPLHAVLTPAELSGLAQDLRRIGAAKANPNQVSDKDLQDSLGLLQKLKEHPGLIDLDRAHDTATNAVVGTGNVHLSGKTGDNYLDALRPSERVKMAMQIIQKILTPSAQNGMPGQPQDGGLTVKDLERSMGRGKGSDPKSQGDTSTVPHPLVSHGQDHVMDTADLIEVLKAAGLNSESMKKMGFDDLKSSAEEIKCSKDSVVASINKASEDMMKLGSRYPGGHLVHYAKAQMADFFKPVLTWEMAMKKMTESLGKGQRMAPEEPWTIYHVDAADMGLKHQRDVPYLGSTVPGKTQKPLMIDIIDTSGSVDDAMLKRFVSEAINMSRKMSRGNAPDVVISFADTIARGEPVYITERNYKDFLTRGIQYGGRGGTNFQAAIENVFELVKPGAKGVYAKREIDAIVYMTDTGDSVPDPQRLLRKAQECGIKKLPPILFLAPKACYSEHFDKAVKKWATVIWFPTGAGATNTRINVTDVAREQEKKNRNLVAAKP</sequence>
<evidence type="ECO:0000313" key="4">
    <source>
        <dbReference type="Proteomes" id="UP000194440"/>
    </source>
</evidence>
<dbReference type="PANTHER" id="PTHR38730">
    <property type="entry name" value="SLL7028 PROTEIN"/>
    <property type="match status" value="1"/>
</dbReference>
<evidence type="ECO:0000259" key="2">
    <source>
        <dbReference type="Pfam" id="PF09967"/>
    </source>
</evidence>
<geneLocation type="plasmid" evidence="3 4">
    <name>pACP4.1</name>
</geneLocation>
<gene>
    <name evidence="3" type="ORF">CBP36_19555</name>
</gene>
<keyword evidence="4" id="KW-1185">Reference proteome</keyword>
<feature type="compositionally biased region" description="Basic and acidic residues" evidence="1">
    <location>
        <begin position="392"/>
        <end position="405"/>
    </location>
</feature>
<dbReference type="AlphaFoldDB" id="A0A240UJ71"/>
<dbReference type="PANTHER" id="PTHR38730:SF1">
    <property type="entry name" value="SLL7028 PROTEIN"/>
    <property type="match status" value="1"/>
</dbReference>
<dbReference type="EMBL" id="CP021367">
    <property type="protein sequence ID" value="ART61165.1"/>
    <property type="molecule type" value="Genomic_DNA"/>
</dbReference>
<evidence type="ECO:0000256" key="1">
    <source>
        <dbReference type="SAM" id="MobiDB-lite"/>
    </source>
</evidence>
<keyword evidence="3" id="KW-0614">Plasmid</keyword>
<feature type="region of interest" description="Disordered" evidence="1">
    <location>
        <begin position="375"/>
        <end position="423"/>
    </location>
</feature>
<dbReference type="CDD" id="cd00198">
    <property type="entry name" value="vWFA"/>
    <property type="match status" value="1"/>
</dbReference>
<dbReference type="Pfam" id="PF09967">
    <property type="entry name" value="DUF2201"/>
    <property type="match status" value="1"/>
</dbReference>
<proteinExistence type="predicted"/>
<reference evidence="3" key="1">
    <citation type="submission" date="2017-05" db="EMBL/GenBank/DDBJ databases">
        <title>Polyphasic characterization of four soil-derived phenanthrene-degrading Acidovorax strains and proposal of Acidovorax phenanthrenivorans sp. nov.</title>
        <authorList>
            <person name="Singleton D."/>
            <person name="Lee J."/>
            <person name="Dickey A.N."/>
            <person name="Stroud A."/>
            <person name="Scholl E.H."/>
            <person name="Wright F.A."/>
            <person name="Aitken M.D."/>
        </authorList>
    </citation>
    <scope>NUCLEOTIDE SEQUENCE</scope>
    <source>
        <strain evidence="3">P4</strain>
        <plasmid evidence="3">pACP4.1</plasmid>
    </source>
</reference>
<name>A0A240UJ71_9BURK</name>
<dbReference type="RefSeq" id="WP_086928937.1">
    <property type="nucleotide sequence ID" value="NZ_CP021367.1"/>
</dbReference>
<dbReference type="Proteomes" id="UP000194440">
    <property type="component" value="Plasmid pACP4.1"/>
</dbReference>